<reference evidence="5 6" key="1">
    <citation type="submission" date="2020-09" db="EMBL/GenBank/DDBJ databases">
        <title>Flavimobilis rhizosphaerae sp. nov., isolated from rhizosphere soil of Spartina alterniflora.</title>
        <authorList>
            <person name="Hanqin C."/>
        </authorList>
    </citation>
    <scope>NUCLEOTIDE SEQUENCE [LARGE SCALE GENOMIC DNA]</scope>
    <source>
        <strain evidence="5 6">GY 10621</strain>
    </source>
</reference>
<dbReference type="CDD" id="cd03216">
    <property type="entry name" value="ABC_Carb_Monos_I"/>
    <property type="match status" value="1"/>
</dbReference>
<protein>
    <submittedName>
        <fullName evidence="5">Sugar ABC transporter ATP-binding protein</fullName>
    </submittedName>
</protein>
<dbReference type="InterPro" id="IPR027417">
    <property type="entry name" value="P-loop_NTPase"/>
</dbReference>
<evidence type="ECO:0000259" key="4">
    <source>
        <dbReference type="PROSITE" id="PS50893"/>
    </source>
</evidence>
<dbReference type="PANTHER" id="PTHR43790:SF8">
    <property type="entry name" value="SUGAR ABC TRANSPORTER ATP-BINDING PROTEIN"/>
    <property type="match status" value="1"/>
</dbReference>
<evidence type="ECO:0000256" key="3">
    <source>
        <dbReference type="SAM" id="MobiDB-lite"/>
    </source>
</evidence>
<dbReference type="PROSITE" id="PS00211">
    <property type="entry name" value="ABC_TRANSPORTER_1"/>
    <property type="match status" value="1"/>
</dbReference>
<dbReference type="GO" id="GO:0005524">
    <property type="term" value="F:ATP binding"/>
    <property type="evidence" value="ECO:0007669"/>
    <property type="project" value="UniProtKB-KW"/>
</dbReference>
<sequence length="275" mass="28815">MTPAPVLALRKVTKTFGAVRALVDVDLAVHPGEVLAVVGDNGAGKSTVVKILAGVLGPDTGTLELDGNVVTFPTPGAARAAGVTAVFQDLALCDNLDVVENIFLGHELRERGRRSGALLDEVEMERRAWELLGELAVRLPSVRVPVGTLSGGQRQAVAILRALHGEPRVVLLDEPTSALGVAQTAEVLTLVERLRDRGLGVVLVSHSMADVHAVADRIAVLRLGRHATTFDARTTSYEDLLAAVTGARVPGPTAGPPRRVSHEADARSSATGGER</sequence>
<dbReference type="PROSITE" id="PS50893">
    <property type="entry name" value="ABC_TRANSPORTER_2"/>
    <property type="match status" value="1"/>
</dbReference>
<dbReference type="PANTHER" id="PTHR43790">
    <property type="entry name" value="CARBOHYDRATE TRANSPORT ATP-BINDING PROTEIN MG119-RELATED"/>
    <property type="match status" value="1"/>
</dbReference>
<gene>
    <name evidence="5" type="ORF">IGS67_05310</name>
</gene>
<dbReference type="Pfam" id="PF00005">
    <property type="entry name" value="ABC_tran"/>
    <property type="match status" value="1"/>
</dbReference>
<keyword evidence="1" id="KW-0547">Nucleotide-binding</keyword>
<evidence type="ECO:0000313" key="6">
    <source>
        <dbReference type="Proteomes" id="UP000642107"/>
    </source>
</evidence>
<feature type="domain" description="ABC transporter" evidence="4">
    <location>
        <begin position="7"/>
        <end position="248"/>
    </location>
</feature>
<dbReference type="RefSeq" id="WP_192278553.1">
    <property type="nucleotide sequence ID" value="NZ_JACZDF010000002.1"/>
</dbReference>
<accession>A0ABR9DP61</accession>
<name>A0ABR9DP61_9MICO</name>
<comment type="caution">
    <text evidence="5">The sequence shown here is derived from an EMBL/GenBank/DDBJ whole genome shotgun (WGS) entry which is preliminary data.</text>
</comment>
<dbReference type="InterPro" id="IPR003593">
    <property type="entry name" value="AAA+_ATPase"/>
</dbReference>
<feature type="region of interest" description="Disordered" evidence="3">
    <location>
        <begin position="247"/>
        <end position="275"/>
    </location>
</feature>
<dbReference type="InterPro" id="IPR050107">
    <property type="entry name" value="ABC_carbohydrate_import_ATPase"/>
</dbReference>
<evidence type="ECO:0000313" key="5">
    <source>
        <dbReference type="EMBL" id="MBD9698912.1"/>
    </source>
</evidence>
<dbReference type="Gene3D" id="3.40.50.300">
    <property type="entry name" value="P-loop containing nucleotide triphosphate hydrolases"/>
    <property type="match status" value="1"/>
</dbReference>
<dbReference type="InterPro" id="IPR017871">
    <property type="entry name" value="ABC_transporter-like_CS"/>
</dbReference>
<keyword evidence="2 5" id="KW-0067">ATP-binding</keyword>
<dbReference type="InterPro" id="IPR003439">
    <property type="entry name" value="ABC_transporter-like_ATP-bd"/>
</dbReference>
<dbReference type="Proteomes" id="UP000642107">
    <property type="component" value="Unassembled WGS sequence"/>
</dbReference>
<evidence type="ECO:0000256" key="1">
    <source>
        <dbReference type="ARBA" id="ARBA00022741"/>
    </source>
</evidence>
<organism evidence="5 6">
    <name type="scientific">Flavimobilis rhizosphaerae</name>
    <dbReference type="NCBI Taxonomy" id="2775421"/>
    <lineage>
        <taxon>Bacteria</taxon>
        <taxon>Bacillati</taxon>
        <taxon>Actinomycetota</taxon>
        <taxon>Actinomycetes</taxon>
        <taxon>Micrococcales</taxon>
        <taxon>Jonesiaceae</taxon>
        <taxon>Flavimobilis</taxon>
    </lineage>
</organism>
<evidence type="ECO:0000256" key="2">
    <source>
        <dbReference type="ARBA" id="ARBA00022840"/>
    </source>
</evidence>
<dbReference type="EMBL" id="JACZDF010000002">
    <property type="protein sequence ID" value="MBD9698912.1"/>
    <property type="molecule type" value="Genomic_DNA"/>
</dbReference>
<dbReference type="SMART" id="SM00382">
    <property type="entry name" value="AAA"/>
    <property type="match status" value="1"/>
</dbReference>
<keyword evidence="6" id="KW-1185">Reference proteome</keyword>
<proteinExistence type="predicted"/>
<dbReference type="SUPFAM" id="SSF52540">
    <property type="entry name" value="P-loop containing nucleoside triphosphate hydrolases"/>
    <property type="match status" value="1"/>
</dbReference>